<dbReference type="Gene3D" id="1.10.10.60">
    <property type="entry name" value="Homeodomain-like"/>
    <property type="match status" value="1"/>
</dbReference>
<evidence type="ECO:0000256" key="3">
    <source>
        <dbReference type="ARBA" id="ARBA00023163"/>
    </source>
</evidence>
<evidence type="ECO:0000256" key="1">
    <source>
        <dbReference type="ARBA" id="ARBA00023015"/>
    </source>
</evidence>
<keyword evidence="6" id="KW-1185">Reference proteome</keyword>
<protein>
    <recommendedName>
        <fullName evidence="4">HTH araC/xylS-type domain-containing protein</fullName>
    </recommendedName>
</protein>
<feature type="domain" description="HTH araC/xylS-type" evidence="4">
    <location>
        <begin position="178"/>
        <end position="276"/>
    </location>
</feature>
<dbReference type="SUPFAM" id="SSF46689">
    <property type="entry name" value="Homeodomain-like"/>
    <property type="match status" value="1"/>
</dbReference>
<proteinExistence type="predicted"/>
<dbReference type="GO" id="GO:0043565">
    <property type="term" value="F:sequence-specific DNA binding"/>
    <property type="evidence" value="ECO:0007669"/>
    <property type="project" value="InterPro"/>
</dbReference>
<dbReference type="PROSITE" id="PS01124">
    <property type="entry name" value="HTH_ARAC_FAMILY_2"/>
    <property type="match status" value="1"/>
</dbReference>
<evidence type="ECO:0000259" key="4">
    <source>
        <dbReference type="PROSITE" id="PS01124"/>
    </source>
</evidence>
<evidence type="ECO:0000313" key="5">
    <source>
        <dbReference type="EMBL" id="AVR45309.1"/>
    </source>
</evidence>
<reference evidence="6" key="1">
    <citation type="submission" date="2018-03" db="EMBL/GenBank/DDBJ databases">
        <title>Gramella fulva sp. nov., isolated from a dry surface of tidal flat.</title>
        <authorList>
            <person name="Hwang S.H."/>
            <person name="Hwang W.M."/>
            <person name="Kang K."/>
            <person name="Ahn T.-Y."/>
        </authorList>
    </citation>
    <scope>NUCLEOTIDE SEQUENCE [LARGE SCALE GENOMIC DNA]</scope>
    <source>
        <strain evidence="6">SH35</strain>
    </source>
</reference>
<name>A0A2R3Z4X0_9FLAO</name>
<dbReference type="RefSeq" id="WP_107012087.1">
    <property type="nucleotide sequence ID" value="NZ_CP028136.1"/>
</dbReference>
<keyword evidence="1" id="KW-0805">Transcription regulation</keyword>
<dbReference type="AlphaFoldDB" id="A0A2R3Z4X0"/>
<dbReference type="InterPro" id="IPR018060">
    <property type="entry name" value="HTH_AraC"/>
</dbReference>
<sequence>MEKLQQTGIYETSGIHLKFGAGINSIGEYKIPYSIIETSIKGWYRTFFPRIGYLVFNLYTGQDFKCRFLNYHKTSGYTNVLYITGLLSENSLHFEQHGMGKGYAVKVHPVVGYYFLKIPMCEIVDRQIQISNVLENNGRTLRYLEKNEMFHSFDNSYLKEELAKILPPRRLYLQDPIYHAVNFIRKMGGQLTIKQLSAKFCMSERNFNRKFLLKVGLSAQAYCKIWQIVSVINFIHRNPLLSLSEIAFKTGYYDVAHLAHDFKKKVSLSPSSFREDIIPITEKYLDAPESIL</sequence>
<organism evidence="5 6">
    <name type="scientific">Christiangramia fulva</name>
    <dbReference type="NCBI Taxonomy" id="2126553"/>
    <lineage>
        <taxon>Bacteria</taxon>
        <taxon>Pseudomonadati</taxon>
        <taxon>Bacteroidota</taxon>
        <taxon>Flavobacteriia</taxon>
        <taxon>Flavobacteriales</taxon>
        <taxon>Flavobacteriaceae</taxon>
        <taxon>Christiangramia</taxon>
    </lineage>
</organism>
<dbReference type="OrthoDB" id="511992at2"/>
<dbReference type="InterPro" id="IPR050204">
    <property type="entry name" value="AraC_XylS_family_regulators"/>
</dbReference>
<keyword evidence="2" id="KW-0238">DNA-binding</keyword>
<accession>A0A2R3Z4X0</accession>
<keyword evidence="3" id="KW-0804">Transcription</keyword>
<dbReference type="PANTHER" id="PTHR46796">
    <property type="entry name" value="HTH-TYPE TRANSCRIPTIONAL ACTIVATOR RHAS-RELATED"/>
    <property type="match status" value="1"/>
</dbReference>
<dbReference type="Pfam" id="PF12833">
    <property type="entry name" value="HTH_18"/>
    <property type="match status" value="1"/>
</dbReference>
<dbReference type="PROSITE" id="PS00041">
    <property type="entry name" value="HTH_ARAC_FAMILY_1"/>
    <property type="match status" value="1"/>
</dbReference>
<dbReference type="EMBL" id="CP028136">
    <property type="protein sequence ID" value="AVR45309.1"/>
    <property type="molecule type" value="Genomic_DNA"/>
</dbReference>
<gene>
    <name evidence="5" type="ORF">C7S20_08535</name>
</gene>
<dbReference type="GO" id="GO:0003700">
    <property type="term" value="F:DNA-binding transcription factor activity"/>
    <property type="evidence" value="ECO:0007669"/>
    <property type="project" value="InterPro"/>
</dbReference>
<evidence type="ECO:0000256" key="2">
    <source>
        <dbReference type="ARBA" id="ARBA00023125"/>
    </source>
</evidence>
<dbReference type="KEGG" id="grs:C7S20_08535"/>
<dbReference type="SMART" id="SM00342">
    <property type="entry name" value="HTH_ARAC"/>
    <property type="match status" value="1"/>
</dbReference>
<dbReference type="InterPro" id="IPR009057">
    <property type="entry name" value="Homeodomain-like_sf"/>
</dbReference>
<dbReference type="Proteomes" id="UP000241507">
    <property type="component" value="Chromosome"/>
</dbReference>
<evidence type="ECO:0000313" key="6">
    <source>
        <dbReference type="Proteomes" id="UP000241507"/>
    </source>
</evidence>
<dbReference type="PANTHER" id="PTHR46796:SF13">
    <property type="entry name" value="HTH-TYPE TRANSCRIPTIONAL ACTIVATOR RHAS"/>
    <property type="match status" value="1"/>
</dbReference>
<dbReference type="InterPro" id="IPR018062">
    <property type="entry name" value="HTH_AraC-typ_CS"/>
</dbReference>